<keyword evidence="1 5" id="KW-0963">Cytoplasm</keyword>
<dbReference type="PANTHER" id="PTHR33692">
    <property type="entry name" value="RIBOSOME MATURATION FACTOR RIMM"/>
    <property type="match status" value="1"/>
</dbReference>
<dbReference type="AlphaFoldDB" id="A0A9J6P9M9"/>
<comment type="subcellular location">
    <subcellularLocation>
        <location evidence="5">Cytoplasm</location>
    </subcellularLocation>
</comment>
<organism evidence="9 10">
    <name type="scientific">Futiania mangrovi</name>
    <dbReference type="NCBI Taxonomy" id="2959716"/>
    <lineage>
        <taxon>Bacteria</taxon>
        <taxon>Pseudomonadati</taxon>
        <taxon>Pseudomonadota</taxon>
        <taxon>Alphaproteobacteria</taxon>
        <taxon>Futianiales</taxon>
        <taxon>Futianiaceae</taxon>
        <taxon>Futiania</taxon>
    </lineage>
</organism>
<dbReference type="InterPro" id="IPR056792">
    <property type="entry name" value="PRC_RimM"/>
</dbReference>
<dbReference type="NCBIfam" id="TIGR02273">
    <property type="entry name" value="16S_RimM"/>
    <property type="match status" value="1"/>
</dbReference>
<keyword evidence="10" id="KW-1185">Reference proteome</keyword>
<dbReference type="GO" id="GO:0005737">
    <property type="term" value="C:cytoplasm"/>
    <property type="evidence" value="ECO:0007669"/>
    <property type="project" value="UniProtKB-SubCell"/>
</dbReference>
<proteinExistence type="inferred from homology"/>
<dbReference type="InterPro" id="IPR011033">
    <property type="entry name" value="PRC_barrel-like_sf"/>
</dbReference>
<dbReference type="Gene3D" id="2.40.30.60">
    <property type="entry name" value="RimM"/>
    <property type="match status" value="1"/>
</dbReference>
<dbReference type="GO" id="GO:0043022">
    <property type="term" value="F:ribosome binding"/>
    <property type="evidence" value="ECO:0007669"/>
    <property type="project" value="InterPro"/>
</dbReference>
<dbReference type="InterPro" id="IPR002676">
    <property type="entry name" value="RimM_N"/>
</dbReference>
<evidence type="ECO:0000256" key="4">
    <source>
        <dbReference type="ARBA" id="ARBA00023186"/>
    </source>
</evidence>
<comment type="subunit">
    <text evidence="5">Binds ribosomal protein uS19.</text>
</comment>
<feature type="compositionally biased region" description="Acidic residues" evidence="6">
    <location>
        <begin position="187"/>
        <end position="197"/>
    </location>
</feature>
<evidence type="ECO:0000256" key="1">
    <source>
        <dbReference type="ARBA" id="ARBA00022490"/>
    </source>
</evidence>
<reference evidence="9" key="1">
    <citation type="submission" date="2022-06" db="EMBL/GenBank/DDBJ databases">
        <title>Isolation and Genomics of Futiania mangrovii gen. nov., sp. nov., a Rare and Metabolically-versatile member in the Class Alphaproteobacteria.</title>
        <authorList>
            <person name="Liu L."/>
            <person name="Huang W.-C."/>
            <person name="Pan J."/>
            <person name="Li J."/>
            <person name="Huang Y."/>
            <person name="Du H."/>
            <person name="Liu Y."/>
            <person name="Li M."/>
        </authorList>
    </citation>
    <scope>NUCLEOTIDE SEQUENCE</scope>
    <source>
        <strain evidence="9">FT118</strain>
    </source>
</reference>
<feature type="domain" description="Ribosome maturation factor RimM PRC barrel" evidence="8">
    <location>
        <begin position="113"/>
        <end position="175"/>
    </location>
</feature>
<protein>
    <recommendedName>
        <fullName evidence="5">Ribosome maturation factor RimM</fullName>
    </recommendedName>
</protein>
<keyword evidence="3 5" id="KW-0698">rRNA processing</keyword>
<dbReference type="GO" id="GO:0042274">
    <property type="term" value="P:ribosomal small subunit biogenesis"/>
    <property type="evidence" value="ECO:0007669"/>
    <property type="project" value="UniProtKB-UniRule"/>
</dbReference>
<evidence type="ECO:0000259" key="8">
    <source>
        <dbReference type="Pfam" id="PF24986"/>
    </source>
</evidence>
<dbReference type="GO" id="GO:0006364">
    <property type="term" value="P:rRNA processing"/>
    <property type="evidence" value="ECO:0007669"/>
    <property type="project" value="UniProtKB-UniRule"/>
</dbReference>
<evidence type="ECO:0000256" key="5">
    <source>
        <dbReference type="HAMAP-Rule" id="MF_00014"/>
    </source>
</evidence>
<keyword evidence="4 5" id="KW-0143">Chaperone</keyword>
<dbReference type="GO" id="GO:0005840">
    <property type="term" value="C:ribosome"/>
    <property type="evidence" value="ECO:0007669"/>
    <property type="project" value="InterPro"/>
</dbReference>
<feature type="domain" description="RimM N-terminal" evidence="7">
    <location>
        <begin position="20"/>
        <end position="99"/>
    </location>
</feature>
<comment type="domain">
    <text evidence="5">The PRC barrel domain binds ribosomal protein uS19.</text>
</comment>
<dbReference type="Proteomes" id="UP001055804">
    <property type="component" value="Unassembled WGS sequence"/>
</dbReference>
<dbReference type="InterPro" id="IPR009000">
    <property type="entry name" value="Transl_B-barrel_sf"/>
</dbReference>
<comment type="similarity">
    <text evidence="5">Belongs to the RimM family.</text>
</comment>
<evidence type="ECO:0000256" key="3">
    <source>
        <dbReference type="ARBA" id="ARBA00022552"/>
    </source>
</evidence>
<gene>
    <name evidence="5 9" type="primary">rimM</name>
    <name evidence="9" type="ORF">NJQ99_09600</name>
</gene>
<accession>A0A9J6P9M9</accession>
<name>A0A9J6P9M9_9PROT</name>
<evidence type="ECO:0000259" key="7">
    <source>
        <dbReference type="Pfam" id="PF01782"/>
    </source>
</evidence>
<evidence type="ECO:0000313" key="10">
    <source>
        <dbReference type="Proteomes" id="UP001055804"/>
    </source>
</evidence>
<dbReference type="RefSeq" id="WP_269332611.1">
    <property type="nucleotide sequence ID" value="NZ_JAMZFT010000002.1"/>
</dbReference>
<dbReference type="HAMAP" id="MF_00014">
    <property type="entry name" value="Ribosome_mat_RimM"/>
    <property type="match status" value="1"/>
</dbReference>
<dbReference type="SUPFAM" id="SSF50346">
    <property type="entry name" value="PRC-barrel domain"/>
    <property type="match status" value="1"/>
</dbReference>
<dbReference type="Pfam" id="PF24986">
    <property type="entry name" value="PRC_RimM"/>
    <property type="match status" value="1"/>
</dbReference>
<comment type="function">
    <text evidence="5">An accessory protein needed during the final step in the assembly of 30S ribosomal subunit, possibly for assembly of the head region. Essential for efficient processing of 16S rRNA. May be needed both before and after RbfA during the maturation of 16S rRNA. It has affinity for free ribosomal 30S subunits but not for 70S ribosomes.</text>
</comment>
<dbReference type="InterPro" id="IPR036976">
    <property type="entry name" value="RimM_N_sf"/>
</dbReference>
<dbReference type="Pfam" id="PF01782">
    <property type="entry name" value="RimM"/>
    <property type="match status" value="1"/>
</dbReference>
<sequence length="205" mass="21369">MPPKPRAPKGPDARDEDLVCVGRLAGPHGLRGEVRLKSFTEVPEDIASYGPLRLGRTGRTLTLAGLRPAGDGFVARLEGVGDRTAAEALGKGDLYVSRAVLPETEDADTFYHADLIGLAAVLETGEEVGSIRAVHDFGAGDMLEVFVPGRRTTLMVPFTHEAVPDVRIAEGRVVLAAIGELAPGAGDGDEGPDEGAAEEPGGTPR</sequence>
<evidence type="ECO:0000313" key="9">
    <source>
        <dbReference type="EMBL" id="MCP1336660.1"/>
    </source>
</evidence>
<dbReference type="Gene3D" id="2.30.30.240">
    <property type="entry name" value="PRC-barrel domain"/>
    <property type="match status" value="1"/>
</dbReference>
<dbReference type="PANTHER" id="PTHR33692:SF1">
    <property type="entry name" value="RIBOSOME MATURATION FACTOR RIMM"/>
    <property type="match status" value="1"/>
</dbReference>
<keyword evidence="2 5" id="KW-0690">Ribosome biogenesis</keyword>
<comment type="caution">
    <text evidence="9">The sequence shown here is derived from an EMBL/GenBank/DDBJ whole genome shotgun (WGS) entry which is preliminary data.</text>
</comment>
<dbReference type="SUPFAM" id="SSF50447">
    <property type="entry name" value="Translation proteins"/>
    <property type="match status" value="1"/>
</dbReference>
<evidence type="ECO:0000256" key="6">
    <source>
        <dbReference type="SAM" id="MobiDB-lite"/>
    </source>
</evidence>
<evidence type="ECO:0000256" key="2">
    <source>
        <dbReference type="ARBA" id="ARBA00022517"/>
    </source>
</evidence>
<feature type="region of interest" description="Disordered" evidence="6">
    <location>
        <begin position="182"/>
        <end position="205"/>
    </location>
</feature>
<dbReference type="EMBL" id="JAMZFT010000002">
    <property type="protein sequence ID" value="MCP1336660.1"/>
    <property type="molecule type" value="Genomic_DNA"/>
</dbReference>
<dbReference type="InterPro" id="IPR011961">
    <property type="entry name" value="RimM"/>
</dbReference>